<dbReference type="EMBL" id="FNGA01000002">
    <property type="protein sequence ID" value="SDK86109.1"/>
    <property type="molecule type" value="Genomic_DNA"/>
</dbReference>
<evidence type="ECO:0000256" key="3">
    <source>
        <dbReference type="ARBA" id="ARBA00022989"/>
    </source>
</evidence>
<keyword evidence="6 7" id="KW-0961">Cell wall biogenesis/degradation</keyword>
<evidence type="ECO:0000313" key="9">
    <source>
        <dbReference type="Proteomes" id="UP000199053"/>
    </source>
</evidence>
<dbReference type="NCBIfam" id="TIGR00247">
    <property type="entry name" value="endolytic transglycosylase MltG"/>
    <property type="match status" value="1"/>
</dbReference>
<evidence type="ECO:0000256" key="5">
    <source>
        <dbReference type="ARBA" id="ARBA00023239"/>
    </source>
</evidence>
<dbReference type="EC" id="4.2.2.29" evidence="7"/>
<protein>
    <recommendedName>
        <fullName evidence="7">Endolytic murein transglycosylase</fullName>
        <ecNumber evidence="7">4.2.2.29</ecNumber>
    </recommendedName>
    <alternativeName>
        <fullName evidence="7">Peptidoglycan lytic transglycosylase</fullName>
    </alternativeName>
    <alternativeName>
        <fullName evidence="7">Peptidoglycan polymerization terminase</fullName>
    </alternativeName>
</protein>
<sequence>MLPSLAIICMVMMVVGSWFIYQSWEFLNIPPESEGREILFTVTPGETLWTVSSKLADSGLVIDSKRFRKLAQAEGQENKVRAGEFNLWTNMTAPQILKTLTTTSGILHKFSVREGLSWWNTAEAAQQSKLTTYADFKKAVFSPELLAKYSIPAQNAEGYLFPETYLLTRPKQDSGLTLVKTMLKEFRKSADKAWNGTLPSPEQIHRTVILASLVEKETGVASERKRIAGVFANRLTRGYLLQADPTIIYGLGETFDGNIRKKHITDKNNPYNSYQHRGLPPGPICSPGLESLKAAINPEKHNFLYFVAKGDGSHYFSKNLNEHNKAVRKFQLRRNKSTYRSYNKTE</sequence>
<keyword evidence="5 7" id="KW-0456">Lyase</keyword>
<dbReference type="GO" id="GO:0005886">
    <property type="term" value="C:plasma membrane"/>
    <property type="evidence" value="ECO:0007669"/>
    <property type="project" value="UniProtKB-SubCell"/>
</dbReference>
<dbReference type="PANTHER" id="PTHR30518">
    <property type="entry name" value="ENDOLYTIC MUREIN TRANSGLYCOSYLASE"/>
    <property type="match status" value="1"/>
</dbReference>
<dbReference type="InterPro" id="IPR003770">
    <property type="entry name" value="MLTG-like"/>
</dbReference>
<dbReference type="FunFam" id="3.30.160.60:FF:000242">
    <property type="entry name" value="Endolytic murein transglycosylase"/>
    <property type="match status" value="1"/>
</dbReference>
<dbReference type="Gene3D" id="3.30.1490.480">
    <property type="entry name" value="Endolytic murein transglycosylase"/>
    <property type="match status" value="1"/>
</dbReference>
<dbReference type="HAMAP" id="MF_02065">
    <property type="entry name" value="MltG"/>
    <property type="match status" value="1"/>
</dbReference>
<gene>
    <name evidence="7" type="primary">mltG</name>
    <name evidence="8" type="ORF">SAMN05660337_1486</name>
</gene>
<keyword evidence="9" id="KW-1185">Reference proteome</keyword>
<dbReference type="AlphaFoldDB" id="A0A1G9FCI7"/>
<dbReference type="PANTHER" id="PTHR30518:SF2">
    <property type="entry name" value="ENDOLYTIC MUREIN TRANSGLYCOSYLASE"/>
    <property type="match status" value="1"/>
</dbReference>
<keyword evidence="3 7" id="KW-1133">Transmembrane helix</keyword>
<dbReference type="GO" id="GO:0009252">
    <property type="term" value="P:peptidoglycan biosynthetic process"/>
    <property type="evidence" value="ECO:0007669"/>
    <property type="project" value="UniProtKB-UniRule"/>
</dbReference>
<dbReference type="GO" id="GO:0071555">
    <property type="term" value="P:cell wall organization"/>
    <property type="evidence" value="ECO:0007669"/>
    <property type="project" value="UniProtKB-KW"/>
</dbReference>
<accession>A0A1G9FCI7</accession>
<evidence type="ECO:0000256" key="2">
    <source>
        <dbReference type="ARBA" id="ARBA00022692"/>
    </source>
</evidence>
<keyword evidence="1 7" id="KW-1003">Cell membrane</keyword>
<dbReference type="Proteomes" id="UP000199053">
    <property type="component" value="Unassembled WGS sequence"/>
</dbReference>
<evidence type="ECO:0000313" key="8">
    <source>
        <dbReference type="EMBL" id="SDK86109.1"/>
    </source>
</evidence>
<reference evidence="9" key="1">
    <citation type="submission" date="2016-10" db="EMBL/GenBank/DDBJ databases">
        <authorList>
            <person name="Varghese N."/>
            <person name="Submissions S."/>
        </authorList>
    </citation>
    <scope>NUCLEOTIDE SEQUENCE [LARGE SCALE GENOMIC DNA]</scope>
    <source>
        <strain evidence="9">DSM 16995</strain>
    </source>
</reference>
<evidence type="ECO:0000256" key="7">
    <source>
        <dbReference type="HAMAP-Rule" id="MF_02065"/>
    </source>
</evidence>
<comment type="catalytic activity">
    <reaction evidence="7">
        <text>a peptidoglycan chain = a peptidoglycan chain with N-acetyl-1,6-anhydromuramyl-[peptide] at the reducing end + a peptidoglycan chain with N-acetylglucosamine at the non-reducing end.</text>
        <dbReference type="EC" id="4.2.2.29"/>
    </reaction>
</comment>
<comment type="function">
    <text evidence="7">Functions as a peptidoglycan terminase that cleaves nascent peptidoglycan strands endolytically to terminate their elongation.</text>
</comment>
<dbReference type="STRING" id="246191.SAMN05660337_1486"/>
<dbReference type="CDD" id="cd08010">
    <property type="entry name" value="MltG_like"/>
    <property type="match status" value="1"/>
</dbReference>
<organism evidence="8 9">
    <name type="scientific">Maridesulfovibrio ferrireducens</name>
    <dbReference type="NCBI Taxonomy" id="246191"/>
    <lineage>
        <taxon>Bacteria</taxon>
        <taxon>Pseudomonadati</taxon>
        <taxon>Thermodesulfobacteriota</taxon>
        <taxon>Desulfovibrionia</taxon>
        <taxon>Desulfovibrionales</taxon>
        <taxon>Desulfovibrionaceae</taxon>
        <taxon>Maridesulfovibrio</taxon>
    </lineage>
</organism>
<evidence type="ECO:0000256" key="6">
    <source>
        <dbReference type="ARBA" id="ARBA00023316"/>
    </source>
</evidence>
<name>A0A1G9FCI7_9BACT</name>
<comment type="subcellular location">
    <subcellularLocation>
        <location evidence="7">Cell membrane</location>
        <topology evidence="7">Single-pass membrane protein</topology>
    </subcellularLocation>
</comment>
<keyword evidence="4 7" id="KW-0472">Membrane</keyword>
<feature type="transmembrane region" description="Helical" evidence="7">
    <location>
        <begin position="5"/>
        <end position="24"/>
    </location>
</feature>
<dbReference type="Gene3D" id="3.30.160.60">
    <property type="entry name" value="Classic Zinc Finger"/>
    <property type="match status" value="1"/>
</dbReference>
<keyword evidence="2 7" id="KW-0812">Transmembrane</keyword>
<dbReference type="GO" id="GO:0008932">
    <property type="term" value="F:lytic endotransglycosylase activity"/>
    <property type="evidence" value="ECO:0007669"/>
    <property type="project" value="UniProtKB-UniRule"/>
</dbReference>
<comment type="similarity">
    <text evidence="7">Belongs to the transglycosylase MltG family.</text>
</comment>
<dbReference type="Pfam" id="PF02618">
    <property type="entry name" value="YceG"/>
    <property type="match status" value="1"/>
</dbReference>
<proteinExistence type="inferred from homology"/>
<evidence type="ECO:0000256" key="4">
    <source>
        <dbReference type="ARBA" id="ARBA00023136"/>
    </source>
</evidence>
<evidence type="ECO:0000256" key="1">
    <source>
        <dbReference type="ARBA" id="ARBA00022475"/>
    </source>
</evidence>
<feature type="site" description="Important for catalytic activity" evidence="7">
    <location>
        <position position="217"/>
    </location>
</feature>